<evidence type="ECO:0000256" key="1">
    <source>
        <dbReference type="SAM" id="MobiDB-lite"/>
    </source>
</evidence>
<feature type="region of interest" description="Disordered" evidence="1">
    <location>
        <begin position="127"/>
        <end position="165"/>
    </location>
</feature>
<name>A0A0A0J3D9_9MICO</name>
<feature type="compositionally biased region" description="Low complexity" evidence="1">
    <location>
        <begin position="54"/>
        <end position="69"/>
    </location>
</feature>
<feature type="compositionally biased region" description="Basic and acidic residues" evidence="1">
    <location>
        <begin position="142"/>
        <end position="159"/>
    </location>
</feature>
<dbReference type="STRING" id="1385520.N802_04975"/>
<dbReference type="Pfam" id="PF13240">
    <property type="entry name" value="Zn_Ribbon_1"/>
    <property type="match status" value="1"/>
</dbReference>
<dbReference type="InterPro" id="IPR026870">
    <property type="entry name" value="Zinc_ribbon_dom"/>
</dbReference>
<proteinExistence type="predicted"/>
<evidence type="ECO:0000256" key="2">
    <source>
        <dbReference type="SAM" id="Phobius"/>
    </source>
</evidence>
<feature type="compositionally biased region" description="Low complexity" evidence="1">
    <location>
        <begin position="81"/>
        <end position="97"/>
    </location>
</feature>
<dbReference type="eggNOG" id="ENOG502ZDFS">
    <property type="taxonomic scope" value="Bacteria"/>
</dbReference>
<keyword evidence="2" id="KW-1133">Transmembrane helix</keyword>
<evidence type="ECO:0000313" key="4">
    <source>
        <dbReference type="EMBL" id="KGN31209.1"/>
    </source>
</evidence>
<protein>
    <recommendedName>
        <fullName evidence="3">Zinc-ribbon domain-containing protein</fullName>
    </recommendedName>
</protein>
<sequence>MKRSDNDMPCTSCGNPLPSDARFCSRCGEKVALTSLLGVGTDLPPAPTREELLAQAQAARAEAQARAQAQGGGSETVTAQSGSASSAGSDSAGSDSAETNGVAPEAPRTEPIQMDNAVTPRHEPTAVLPAALPLQRDAGVPMRREPAAARDNTWSRRPSESQSAFPPGRIAAMVATFVVLTLVGTFALSKMFGSNAPQASADPAATSAASGPAGSSGEPSTEESPEPSDTPTTEESPSEDVSDQLPDGARRCSSSGKSPVATAWSGNKDTSCAYSKAVRKAYQEAGGTGGEATFRAFSPVTKRWYDVTCEGSPLVRCVDASGAAVVFLGPRT</sequence>
<keyword evidence="2" id="KW-0472">Membrane</keyword>
<dbReference type="EMBL" id="AVPJ01000013">
    <property type="protein sequence ID" value="KGN31209.1"/>
    <property type="molecule type" value="Genomic_DNA"/>
</dbReference>
<dbReference type="Proteomes" id="UP000030002">
    <property type="component" value="Unassembled WGS sequence"/>
</dbReference>
<feature type="domain" description="Zinc-ribbon" evidence="3">
    <location>
        <begin position="10"/>
        <end position="30"/>
    </location>
</feature>
<feature type="region of interest" description="Disordered" evidence="1">
    <location>
        <begin position="54"/>
        <end position="115"/>
    </location>
</feature>
<keyword evidence="5" id="KW-1185">Reference proteome</keyword>
<comment type="caution">
    <text evidence="4">The sequence shown here is derived from an EMBL/GenBank/DDBJ whole genome shotgun (WGS) entry which is preliminary data.</text>
</comment>
<accession>A0A0A0J3D9</accession>
<evidence type="ECO:0000313" key="5">
    <source>
        <dbReference type="Proteomes" id="UP000030002"/>
    </source>
</evidence>
<evidence type="ECO:0000259" key="3">
    <source>
        <dbReference type="Pfam" id="PF13240"/>
    </source>
</evidence>
<gene>
    <name evidence="4" type="ORF">N802_04975</name>
</gene>
<dbReference type="AlphaFoldDB" id="A0A0A0J3D9"/>
<keyword evidence="2" id="KW-0812">Transmembrane</keyword>
<reference evidence="4 5" key="1">
    <citation type="submission" date="2013-08" db="EMBL/GenBank/DDBJ databases">
        <title>The genome sequence of Knoellia sinensis.</title>
        <authorList>
            <person name="Zhu W."/>
            <person name="Wang G."/>
        </authorList>
    </citation>
    <scope>NUCLEOTIDE SEQUENCE [LARGE SCALE GENOMIC DNA]</scope>
    <source>
        <strain evidence="4 5">KCTC 19936</strain>
    </source>
</reference>
<feature type="region of interest" description="Disordered" evidence="1">
    <location>
        <begin position="195"/>
        <end position="266"/>
    </location>
</feature>
<feature type="transmembrane region" description="Helical" evidence="2">
    <location>
        <begin position="170"/>
        <end position="188"/>
    </location>
</feature>
<feature type="compositionally biased region" description="Low complexity" evidence="1">
    <location>
        <begin position="199"/>
        <end position="219"/>
    </location>
</feature>
<organism evidence="4 5">
    <name type="scientific">Knoellia sinensis KCTC 19936</name>
    <dbReference type="NCBI Taxonomy" id="1385520"/>
    <lineage>
        <taxon>Bacteria</taxon>
        <taxon>Bacillati</taxon>
        <taxon>Actinomycetota</taxon>
        <taxon>Actinomycetes</taxon>
        <taxon>Micrococcales</taxon>
        <taxon>Intrasporangiaceae</taxon>
        <taxon>Knoellia</taxon>
    </lineage>
</organism>